<feature type="compositionally biased region" description="Low complexity" evidence="1">
    <location>
        <begin position="79"/>
        <end position="91"/>
    </location>
</feature>
<dbReference type="KEGG" id="bbes:BESB_043750"/>
<feature type="region of interest" description="Disordered" evidence="1">
    <location>
        <begin position="1"/>
        <end position="116"/>
    </location>
</feature>
<dbReference type="RefSeq" id="XP_029220192.1">
    <property type="nucleotide sequence ID" value="XM_029362826.1"/>
</dbReference>
<gene>
    <name evidence="3" type="ORF">BESB_043750</name>
</gene>
<proteinExistence type="predicted"/>
<name>A0A2A9MKH6_BESBE</name>
<evidence type="ECO:0000313" key="3">
    <source>
        <dbReference type="EMBL" id="PFH36183.1"/>
    </source>
</evidence>
<dbReference type="AlphaFoldDB" id="A0A2A9MKH6"/>
<feature type="compositionally biased region" description="Low complexity" evidence="1">
    <location>
        <begin position="23"/>
        <end position="50"/>
    </location>
</feature>
<comment type="caution">
    <text evidence="3">The sequence shown here is derived from an EMBL/GenBank/DDBJ whole genome shotgun (WGS) entry which is preliminary data.</text>
</comment>
<evidence type="ECO:0000259" key="2">
    <source>
        <dbReference type="PROSITE" id="PS51827"/>
    </source>
</evidence>
<dbReference type="OrthoDB" id="332938at2759"/>
<feature type="compositionally biased region" description="Polar residues" evidence="1">
    <location>
        <begin position="63"/>
        <end position="78"/>
    </location>
</feature>
<dbReference type="GeneID" id="40309305"/>
<accession>A0A2A9MKH6</accession>
<dbReference type="PROSITE" id="PS51827">
    <property type="entry name" value="XTBD"/>
    <property type="match status" value="1"/>
</dbReference>
<protein>
    <recommendedName>
        <fullName evidence="2">XRN2-binding (XTBD) domain-containing protein</fullName>
    </recommendedName>
</protein>
<feature type="domain" description="XRN2-binding (XTBD)" evidence="2">
    <location>
        <begin position="131"/>
        <end position="219"/>
    </location>
</feature>
<dbReference type="Pfam" id="PF11952">
    <property type="entry name" value="XTBD"/>
    <property type="match status" value="1"/>
</dbReference>
<reference evidence="3 4" key="1">
    <citation type="submission" date="2017-09" db="EMBL/GenBank/DDBJ databases">
        <title>Genome sequencing of Besnoitia besnoiti strain Bb-Ger1.</title>
        <authorList>
            <person name="Schares G."/>
            <person name="Venepally P."/>
            <person name="Lorenzi H.A."/>
        </authorList>
    </citation>
    <scope>NUCLEOTIDE SEQUENCE [LARGE SCALE GENOMIC DNA]</scope>
    <source>
        <strain evidence="3 4">Bb-Ger1</strain>
    </source>
</reference>
<dbReference type="InterPro" id="IPR021859">
    <property type="entry name" value="XTBD"/>
</dbReference>
<evidence type="ECO:0000313" key="4">
    <source>
        <dbReference type="Proteomes" id="UP000224006"/>
    </source>
</evidence>
<keyword evidence="4" id="KW-1185">Reference proteome</keyword>
<dbReference type="Proteomes" id="UP000224006">
    <property type="component" value="Chromosome III"/>
</dbReference>
<organism evidence="3 4">
    <name type="scientific">Besnoitia besnoiti</name>
    <name type="common">Apicomplexan protozoan</name>
    <dbReference type="NCBI Taxonomy" id="94643"/>
    <lineage>
        <taxon>Eukaryota</taxon>
        <taxon>Sar</taxon>
        <taxon>Alveolata</taxon>
        <taxon>Apicomplexa</taxon>
        <taxon>Conoidasida</taxon>
        <taxon>Coccidia</taxon>
        <taxon>Eucoccidiorida</taxon>
        <taxon>Eimeriorina</taxon>
        <taxon>Sarcocystidae</taxon>
        <taxon>Besnoitia</taxon>
    </lineage>
</organism>
<evidence type="ECO:0000256" key="1">
    <source>
        <dbReference type="SAM" id="MobiDB-lite"/>
    </source>
</evidence>
<dbReference type="EMBL" id="NWUJ01000003">
    <property type="protein sequence ID" value="PFH36183.1"/>
    <property type="molecule type" value="Genomic_DNA"/>
</dbReference>
<sequence>MESSSDISPAVRAESDACSSTCAASRGPSPSSCASSASGDAAGGPAAASAETRPPTLSALTALDSSGSPRAEPQSDQTARASPSAAAAAGKAGEKETVVEDGSGPSPAQETGLGASELETCADTNTPSVAKVMTRMQWESEQQCLHRQRFLRKVIEDHERRLGRVDLGELELFSALYFNVKFLQCTYDRHLLERMRAYEPDLGVSHQRKNQDREDLVVS</sequence>
<dbReference type="VEuPathDB" id="ToxoDB:BESB_043750"/>